<dbReference type="InterPro" id="IPR051200">
    <property type="entry name" value="Host-pathogen_enzymatic-act"/>
</dbReference>
<name>A0ABV7YRX4_9BACT</name>
<evidence type="ECO:0000313" key="2">
    <source>
        <dbReference type="Proteomes" id="UP001595616"/>
    </source>
</evidence>
<reference evidence="2" key="1">
    <citation type="journal article" date="2019" name="Int. J. Syst. Evol. Microbiol.">
        <title>The Global Catalogue of Microorganisms (GCM) 10K type strain sequencing project: providing services to taxonomists for standard genome sequencing and annotation.</title>
        <authorList>
            <consortium name="The Broad Institute Genomics Platform"/>
            <consortium name="The Broad Institute Genome Sequencing Center for Infectious Disease"/>
            <person name="Wu L."/>
            <person name="Ma J."/>
        </authorList>
    </citation>
    <scope>NUCLEOTIDE SEQUENCE [LARGE SCALE GENOMIC DNA]</scope>
    <source>
        <strain evidence="2">CECT 7956</strain>
    </source>
</reference>
<organism evidence="1 2">
    <name type="scientific">Lacihabitans lacunae</name>
    <dbReference type="NCBI Taxonomy" id="1028214"/>
    <lineage>
        <taxon>Bacteria</taxon>
        <taxon>Pseudomonadati</taxon>
        <taxon>Bacteroidota</taxon>
        <taxon>Cytophagia</taxon>
        <taxon>Cytophagales</taxon>
        <taxon>Leadbetterellaceae</taxon>
        <taxon>Lacihabitans</taxon>
    </lineage>
</organism>
<dbReference type="InterPro" id="IPR015943">
    <property type="entry name" value="WD40/YVTN_repeat-like_dom_sf"/>
</dbReference>
<dbReference type="Gene3D" id="2.130.10.10">
    <property type="entry name" value="YVTN repeat-like/Quinoprotein amine dehydrogenase"/>
    <property type="match status" value="1"/>
</dbReference>
<dbReference type="Proteomes" id="UP001595616">
    <property type="component" value="Unassembled WGS sequence"/>
</dbReference>
<proteinExistence type="predicted"/>
<sequence>MRKSLLLLFVCQVSFGQQINFNAKGLLFLQDSDFNYYSGTSGQIVKSRNNIDKIGAVLFPLKYESAKEISEESVSNSVFYNQKAIAVRSDGRICYVLESKGGIKRDYLEAQNNVKDLPEGNYVSVVEISNLSKLKPDYRFPVGLNPTAISLSKDDQYLAVSSEAYNQELQVLELNEFGKPIRIISKPNLFGNGKISDITWHPSGDFLVYIKQETKEVGLIKVVRDGPTKKIVRLETHGNTLKMEGLPQSGQFTADGKYYLLLDKKQEINTKDNAKKGEVFVIKFNLEDQANHFFISKVEVQENPTAMAIHPDGNWVLVANAKGSSDYPVSIKSNQYSISVLNLNSGGNITTKATVDAEGMLPSSIVFDKNGQNAAVSIFENLNFGKNFGSIDFFKFNVSGSTPKLEKQSNRIFTETGIHYLKVIEDF</sequence>
<gene>
    <name evidence="1" type="ORF">ACFOOI_05700</name>
</gene>
<protein>
    <recommendedName>
        <fullName evidence="3">WD40 repeat domain-containing protein</fullName>
    </recommendedName>
</protein>
<evidence type="ECO:0008006" key="3">
    <source>
        <dbReference type="Google" id="ProtNLM"/>
    </source>
</evidence>
<accession>A0ABV7YRX4</accession>
<comment type="caution">
    <text evidence="1">The sequence shown here is derived from an EMBL/GenBank/DDBJ whole genome shotgun (WGS) entry which is preliminary data.</text>
</comment>
<keyword evidence="2" id="KW-1185">Reference proteome</keyword>
<dbReference type="SUPFAM" id="SSF75011">
    <property type="entry name" value="3-carboxy-cis,cis-mucoante lactonizing enzyme"/>
    <property type="match status" value="1"/>
</dbReference>
<dbReference type="PANTHER" id="PTHR47197">
    <property type="entry name" value="PROTEIN NIRF"/>
    <property type="match status" value="1"/>
</dbReference>
<evidence type="ECO:0000313" key="1">
    <source>
        <dbReference type="EMBL" id="MFC3810138.1"/>
    </source>
</evidence>
<dbReference type="EMBL" id="JBHRYQ010000001">
    <property type="protein sequence ID" value="MFC3810138.1"/>
    <property type="molecule type" value="Genomic_DNA"/>
</dbReference>
<dbReference type="PANTHER" id="PTHR47197:SF3">
    <property type="entry name" value="DIHYDRO-HEME D1 DEHYDROGENASE"/>
    <property type="match status" value="1"/>
</dbReference>
<dbReference type="RefSeq" id="WP_379835998.1">
    <property type="nucleotide sequence ID" value="NZ_JBHRYQ010000001.1"/>
</dbReference>